<feature type="transmembrane region" description="Helical" evidence="6">
    <location>
        <begin position="130"/>
        <end position="148"/>
    </location>
</feature>
<dbReference type="AlphaFoldDB" id="A0A2P2BR27"/>
<sequence>MEQILYSLTDHKALAIIVGFLLIMLETFAPILPLIAIVLANAFVLGMWMGFLVSWVGSAIASVILYYIANKFSRLKYIQKYKSKEQVKRITSWIHKQGFNTIFISYACPFIPDFLVTISSGFAGTEIKNYISGMVFGKFVMFLLISYIGEDLDKVLQEPIKVVVFALAVIISWILGRKINNRIHTGNVPK</sequence>
<dbReference type="Pfam" id="PF09335">
    <property type="entry name" value="VTT_dom"/>
    <property type="match status" value="1"/>
</dbReference>
<evidence type="ECO:0000256" key="5">
    <source>
        <dbReference type="ARBA" id="ARBA00023136"/>
    </source>
</evidence>
<evidence type="ECO:0000256" key="3">
    <source>
        <dbReference type="ARBA" id="ARBA00022692"/>
    </source>
</evidence>
<reference evidence="8 9" key="1">
    <citation type="submission" date="2014-09" db="EMBL/GenBank/DDBJ databases">
        <authorList>
            <person name="Hornung B.V."/>
        </authorList>
    </citation>
    <scope>NUCLEOTIDE SEQUENCE [LARGE SCALE GENOMIC DNA]</scope>
    <source>
        <strain evidence="8 9">FRIFI</strain>
    </source>
</reference>
<name>A0A2P2BR27_9FIRM</name>
<keyword evidence="4 6" id="KW-1133">Transmembrane helix</keyword>
<evidence type="ECO:0000256" key="1">
    <source>
        <dbReference type="ARBA" id="ARBA00004651"/>
    </source>
</evidence>
<comment type="caution">
    <text evidence="6">Lacks conserved residue(s) required for the propagation of feature annotation.</text>
</comment>
<proteinExistence type="inferred from homology"/>
<keyword evidence="2 6" id="KW-1003">Cell membrane</keyword>
<feature type="transmembrane region" description="Helical" evidence="6">
    <location>
        <begin position="12"/>
        <end position="39"/>
    </location>
</feature>
<evidence type="ECO:0000313" key="9">
    <source>
        <dbReference type="Proteomes" id="UP000245695"/>
    </source>
</evidence>
<feature type="transmembrane region" description="Helical" evidence="6">
    <location>
        <begin position="45"/>
        <end position="69"/>
    </location>
</feature>
<evidence type="ECO:0000256" key="6">
    <source>
        <dbReference type="RuleBase" id="RU366058"/>
    </source>
</evidence>
<feature type="transmembrane region" description="Helical" evidence="6">
    <location>
        <begin position="160"/>
        <end position="176"/>
    </location>
</feature>
<keyword evidence="3 6" id="KW-0812">Transmembrane</keyword>
<protein>
    <recommendedName>
        <fullName evidence="6">TVP38/TMEM64 family membrane protein</fullName>
    </recommendedName>
</protein>
<dbReference type="GO" id="GO:0005886">
    <property type="term" value="C:plasma membrane"/>
    <property type="evidence" value="ECO:0007669"/>
    <property type="project" value="UniProtKB-SubCell"/>
</dbReference>
<keyword evidence="9" id="KW-1185">Reference proteome</keyword>
<evidence type="ECO:0000256" key="4">
    <source>
        <dbReference type="ARBA" id="ARBA00022989"/>
    </source>
</evidence>
<feature type="domain" description="VTT" evidence="7">
    <location>
        <begin position="35"/>
        <end position="150"/>
    </location>
</feature>
<gene>
    <name evidence="8" type="ORF">FRIFI_1284</name>
</gene>
<comment type="similarity">
    <text evidence="6">Belongs to the TVP38/TMEM64 family.</text>
</comment>
<organism evidence="8 9">
    <name type="scientific">Romboutsia hominis</name>
    <dbReference type="NCBI Taxonomy" id="1507512"/>
    <lineage>
        <taxon>Bacteria</taxon>
        <taxon>Bacillati</taxon>
        <taxon>Bacillota</taxon>
        <taxon>Clostridia</taxon>
        <taxon>Peptostreptococcales</taxon>
        <taxon>Peptostreptococcaceae</taxon>
        <taxon>Romboutsia</taxon>
    </lineage>
</organism>
<dbReference type="InterPro" id="IPR032816">
    <property type="entry name" value="VTT_dom"/>
</dbReference>
<dbReference type="Proteomes" id="UP000245695">
    <property type="component" value="Chromosome 1"/>
</dbReference>
<dbReference type="KEGG" id="rhom:FRIFI_1284"/>
<accession>A0A2P2BR27</accession>
<evidence type="ECO:0000256" key="2">
    <source>
        <dbReference type="ARBA" id="ARBA00022475"/>
    </source>
</evidence>
<evidence type="ECO:0000313" key="8">
    <source>
        <dbReference type="EMBL" id="CEI72820.1"/>
    </source>
</evidence>
<dbReference type="InterPro" id="IPR015414">
    <property type="entry name" value="TMEM64"/>
</dbReference>
<comment type="subcellular location">
    <subcellularLocation>
        <location evidence="1 6">Cell membrane</location>
        <topology evidence="1 6">Multi-pass membrane protein</topology>
    </subcellularLocation>
</comment>
<dbReference type="RefSeq" id="WP_092925934.1">
    <property type="nucleotide sequence ID" value="NZ_FJTZ01000012.1"/>
</dbReference>
<evidence type="ECO:0000259" key="7">
    <source>
        <dbReference type="Pfam" id="PF09335"/>
    </source>
</evidence>
<dbReference type="PANTHER" id="PTHR12677:SF55">
    <property type="entry name" value="UNDECAPRENYL PHOSPHATE TRANSPORTER SAOUHSC_00901-RELATED"/>
    <property type="match status" value="1"/>
</dbReference>
<keyword evidence="5 6" id="KW-0472">Membrane</keyword>
<dbReference type="EMBL" id="LN650648">
    <property type="protein sequence ID" value="CEI72820.1"/>
    <property type="molecule type" value="Genomic_DNA"/>
</dbReference>
<dbReference type="PANTHER" id="PTHR12677">
    <property type="entry name" value="GOLGI APPARATUS MEMBRANE PROTEIN TVP38-RELATED"/>
    <property type="match status" value="1"/>
</dbReference>